<feature type="coiled-coil region" evidence="1">
    <location>
        <begin position="87"/>
        <end position="114"/>
    </location>
</feature>
<evidence type="ECO:0000313" key="4">
    <source>
        <dbReference type="Proteomes" id="UP001589645"/>
    </source>
</evidence>
<gene>
    <name evidence="3" type="ORF">ACFFUV_22460</name>
</gene>
<dbReference type="PROSITE" id="PS51301">
    <property type="entry name" value="KILA_N"/>
    <property type="match status" value="1"/>
</dbReference>
<proteinExistence type="predicted"/>
<keyword evidence="4" id="KW-1185">Reference proteome</keyword>
<feature type="domain" description="KilA-N" evidence="2">
    <location>
        <begin position="1"/>
        <end position="55"/>
    </location>
</feature>
<sequence length="244" mass="27786">MPLPENMVMLIFSLLRLSGGTVNPGTWMCENLALDFAQWLSVDFRLWCLDRIKELLTTGKCVIPDFNDPPAAAEAWAKEYRGRVAAEKLALEEKAKAEEMAKALESKREDIEFSESFIMSGESDLLIRDLAKKLEQNDIIISDRCLRDFLVKIKIIVKRVKVNGDWEITANAVRKEFAHYRDKNICTESGKVIYARTIYITGKGYKYILSSINGSKKSDFILCGGMFRDYGVFAGSESFNHWDN</sequence>
<dbReference type="Pfam" id="PF04383">
    <property type="entry name" value="KilA-N"/>
    <property type="match status" value="1"/>
</dbReference>
<dbReference type="EMBL" id="JBHMEP010000017">
    <property type="protein sequence ID" value="MFB9137715.1"/>
    <property type="molecule type" value="Genomic_DNA"/>
</dbReference>
<dbReference type="RefSeq" id="WP_390197844.1">
    <property type="nucleotide sequence ID" value="NZ_JBHMEP010000017.1"/>
</dbReference>
<name>A0ABV5HTY1_9VIBR</name>
<dbReference type="InterPro" id="IPR005039">
    <property type="entry name" value="Ant_C"/>
</dbReference>
<dbReference type="Pfam" id="PF03374">
    <property type="entry name" value="ANT"/>
    <property type="match status" value="1"/>
</dbReference>
<dbReference type="InterPro" id="IPR018004">
    <property type="entry name" value="KilA/APSES_HTH"/>
</dbReference>
<accession>A0ABV5HTY1</accession>
<keyword evidence="1" id="KW-0175">Coiled coil</keyword>
<evidence type="ECO:0000313" key="3">
    <source>
        <dbReference type="EMBL" id="MFB9137715.1"/>
    </source>
</evidence>
<evidence type="ECO:0000259" key="2">
    <source>
        <dbReference type="PROSITE" id="PS51301"/>
    </source>
</evidence>
<dbReference type="InterPro" id="IPR017880">
    <property type="entry name" value="KilA_N"/>
</dbReference>
<evidence type="ECO:0000256" key="1">
    <source>
        <dbReference type="SAM" id="Coils"/>
    </source>
</evidence>
<comment type="caution">
    <text evidence="3">The sequence shown here is derived from an EMBL/GenBank/DDBJ whole genome shotgun (WGS) entry which is preliminary data.</text>
</comment>
<dbReference type="Proteomes" id="UP001589645">
    <property type="component" value="Unassembled WGS sequence"/>
</dbReference>
<protein>
    <submittedName>
        <fullName evidence="3">Phage antirepressor KilAC domain-containing protein</fullName>
    </submittedName>
</protein>
<reference evidence="3 4" key="1">
    <citation type="submission" date="2024-09" db="EMBL/GenBank/DDBJ databases">
        <authorList>
            <person name="Sun Q."/>
            <person name="Mori K."/>
        </authorList>
    </citation>
    <scope>NUCLEOTIDE SEQUENCE [LARGE SCALE GENOMIC DNA]</scope>
    <source>
        <strain evidence="3 4">CECT 8064</strain>
    </source>
</reference>
<organism evidence="3 4">
    <name type="scientific">Vibrio olivae</name>
    <dbReference type="NCBI Taxonomy" id="1243002"/>
    <lineage>
        <taxon>Bacteria</taxon>
        <taxon>Pseudomonadati</taxon>
        <taxon>Pseudomonadota</taxon>
        <taxon>Gammaproteobacteria</taxon>
        <taxon>Vibrionales</taxon>
        <taxon>Vibrionaceae</taxon>
        <taxon>Vibrio</taxon>
    </lineage>
</organism>